<evidence type="ECO:0000313" key="5">
    <source>
        <dbReference type="Proteomes" id="UP000187822"/>
    </source>
</evidence>
<reference evidence="5" key="3">
    <citation type="submission" date="2016-06" db="EMBL/GenBank/DDBJ databases">
        <authorList>
            <person name="Toshchakov V.S."/>
        </authorList>
    </citation>
    <scope>NUCLEOTIDE SEQUENCE [LARGE SCALE GENOMIC DNA]</scope>
    <source>
        <strain>PM4 (JCM 30641</strain>
        <strain evidence="5">\VKM B-2940)</strain>
    </source>
</reference>
<dbReference type="Proteomes" id="UP000195607">
    <property type="component" value="Chromosome I"/>
</dbReference>
<evidence type="ECO:0000313" key="3">
    <source>
        <dbReference type="EMBL" id="SIM62179.1"/>
    </source>
</evidence>
<dbReference type="Proteomes" id="UP000187822">
    <property type="component" value="Chromosome I"/>
</dbReference>
<feature type="domain" description="NADP-dependent oxidoreductase" evidence="2">
    <location>
        <begin position="16"/>
        <end position="303"/>
    </location>
</feature>
<name>A0A1N5UPF3_9ARCH</name>
<dbReference type="GeneID" id="41588311"/>
<dbReference type="OrthoDB" id="275427at2157"/>
<reference evidence="3 6" key="1">
    <citation type="submission" date="2016-04" db="EMBL/GenBank/DDBJ databases">
        <authorList>
            <person name="Evans L.H."/>
            <person name="Alamgir A."/>
            <person name="Owens N."/>
            <person name="Weber N.D."/>
            <person name="Virtaneva K."/>
            <person name="Barbian K."/>
            <person name="Babar A."/>
            <person name="Rosenke K."/>
        </authorList>
    </citation>
    <scope>NUCLEOTIDE SEQUENCE [LARGE SCALE GENOMIC DNA]</scope>
    <source>
        <strain evidence="3">S5</strain>
        <strain evidence="6">S5(T) (JCM 30642 \VKM B-2941)</strain>
    </source>
</reference>
<dbReference type="InterPro" id="IPR020471">
    <property type="entry name" value="AKR"/>
</dbReference>
<dbReference type="EMBL" id="LT671858">
    <property type="protein sequence ID" value="SIM62179.1"/>
    <property type="molecule type" value="Genomic_DNA"/>
</dbReference>
<dbReference type="PRINTS" id="PR00069">
    <property type="entry name" value="ALDKETRDTASE"/>
</dbReference>
<dbReference type="InterPro" id="IPR036812">
    <property type="entry name" value="NAD(P)_OxRdtase_dom_sf"/>
</dbReference>
<dbReference type="InterPro" id="IPR050523">
    <property type="entry name" value="AKR_Detox_Biosynth"/>
</dbReference>
<evidence type="ECO:0000256" key="1">
    <source>
        <dbReference type="ARBA" id="ARBA00023002"/>
    </source>
</evidence>
<evidence type="ECO:0000313" key="4">
    <source>
        <dbReference type="EMBL" id="SJK84879.1"/>
    </source>
</evidence>
<dbReference type="SUPFAM" id="SSF51430">
    <property type="entry name" value="NAD(P)-linked oxidoreductase"/>
    <property type="match status" value="1"/>
</dbReference>
<proteinExistence type="predicted"/>
<protein>
    <submittedName>
        <fullName evidence="3">Aldo/keto reductase</fullName>
    </submittedName>
</protein>
<evidence type="ECO:0000313" key="6">
    <source>
        <dbReference type="Proteomes" id="UP000195607"/>
    </source>
</evidence>
<dbReference type="AlphaFoldDB" id="A0A1N5UPF3"/>
<dbReference type="GO" id="GO:0016491">
    <property type="term" value="F:oxidoreductase activity"/>
    <property type="evidence" value="ECO:0007669"/>
    <property type="project" value="UniProtKB-KW"/>
</dbReference>
<dbReference type="KEGG" id="cdiv:CPM_1062"/>
<keyword evidence="5" id="KW-1185">Reference proteome</keyword>
<dbReference type="Pfam" id="PF00248">
    <property type="entry name" value="Aldo_ket_red"/>
    <property type="match status" value="1"/>
</dbReference>
<evidence type="ECO:0000259" key="2">
    <source>
        <dbReference type="Pfam" id="PF00248"/>
    </source>
</evidence>
<dbReference type="PANTHER" id="PTHR43364">
    <property type="entry name" value="NADH-SPECIFIC METHYLGLYOXAL REDUCTASE-RELATED"/>
    <property type="match status" value="1"/>
</dbReference>
<dbReference type="PANTHER" id="PTHR43364:SF4">
    <property type="entry name" value="NAD(P)-LINKED OXIDOREDUCTASE SUPERFAMILY PROTEIN"/>
    <property type="match status" value="1"/>
</dbReference>
<organism evidence="3 6">
    <name type="scientific">Cuniculiplasma divulgatum</name>
    <dbReference type="NCBI Taxonomy" id="1673428"/>
    <lineage>
        <taxon>Archaea</taxon>
        <taxon>Methanobacteriati</taxon>
        <taxon>Thermoplasmatota</taxon>
        <taxon>Thermoplasmata</taxon>
        <taxon>Thermoplasmatales</taxon>
        <taxon>Cuniculiplasmataceae</taxon>
        <taxon>Cuniculiplasma</taxon>
    </lineage>
</organism>
<dbReference type="Gene3D" id="3.20.20.100">
    <property type="entry name" value="NADP-dependent oxidoreductase domain"/>
    <property type="match status" value="1"/>
</dbReference>
<reference evidence="4" key="2">
    <citation type="submission" date="2016-06" db="EMBL/GenBank/DDBJ databases">
        <authorList>
            <person name="Olsen C.W."/>
            <person name="Carey S."/>
            <person name="Hinshaw L."/>
            <person name="Karasin A.I."/>
        </authorList>
    </citation>
    <scope>NUCLEOTIDE SEQUENCE [LARGE SCALE GENOMIC DNA]</scope>
    <source>
        <strain evidence="4">PM4</strain>
    </source>
</reference>
<dbReference type="EMBL" id="LT719092">
    <property type="protein sequence ID" value="SJK84879.1"/>
    <property type="molecule type" value="Genomic_DNA"/>
</dbReference>
<dbReference type="RefSeq" id="WP_077076294.1">
    <property type="nucleotide sequence ID" value="NZ_LT671858.1"/>
</dbReference>
<sequence length="310" mass="35278">MQKINIGNSKLQATRVGLGCWQAGLRGWGEDYGDKDIIEAIKFYVENGGNYLDTAEIYGMGHSEELIKQALSEIPKNRYIVATKVNPPHVKNYRTMERSVKGSLERLGIEKIDLYQLHWYEPYVPVSEIMHSMEKLKNEGYIDQIGVCNLSKPVLKDAVDSMKDYSIVSNQMEYSILERNIERELIPYMKEKNITLIPYSPLAKGLLTGKYNSGEIPQDNIRKGDELFNNPKNRKIMKPVLDELGKMAKEKKCSMAQLSLAYLLHKNCLIIPGAKNKSQVESNMGADSVKLSKEDMERIDKISSVEFIYA</sequence>
<dbReference type="CDD" id="cd19093">
    <property type="entry name" value="AKR_AtPLR-like"/>
    <property type="match status" value="1"/>
</dbReference>
<keyword evidence="1" id="KW-0560">Oxidoreductase</keyword>
<dbReference type="STRING" id="1673428.CPM_1062"/>
<gene>
    <name evidence="4" type="ORF">CPM_1062</name>
    <name evidence="3" type="ORF">CSP5_1050</name>
</gene>
<accession>A0A1N5UPF3</accession>
<dbReference type="InterPro" id="IPR023210">
    <property type="entry name" value="NADP_OxRdtase_dom"/>
</dbReference>